<reference evidence="15 16" key="1">
    <citation type="journal article" date="2014" name="Int. J. Syst. Evol. Microbiol.">
        <title>Listeria floridensis sp. nov., Listeria aquatica sp. nov., Listeria cornellensis sp. nov., Listeria riparia sp. nov. and Listeria grandensis sp. nov., from agricultural and natural environments.</title>
        <authorList>
            <person name="den Bakker H.C."/>
            <person name="Warchocki S."/>
            <person name="Wright E.M."/>
            <person name="Allred A.F."/>
            <person name="Ahlstrom C."/>
            <person name="Manuel C.S."/>
            <person name="Stasiewicz M.J."/>
            <person name="Burrell A."/>
            <person name="Roof S."/>
            <person name="Strawn L."/>
            <person name="Fortes E.D."/>
            <person name="Nightingale K.K."/>
            <person name="Kephart D."/>
            <person name="Wiedmann M."/>
        </authorList>
    </citation>
    <scope>NUCLEOTIDE SEQUENCE [LARGE SCALE GENOMIC DNA]</scope>
    <source>
        <strain evidence="15 16">FSL S10-1187</strain>
    </source>
</reference>
<keyword evidence="8 13" id="KW-0548">Nucleotidyltransferase</keyword>
<dbReference type="InterPro" id="IPR050156">
    <property type="entry name" value="TC-AMP_synthase_SUA5"/>
</dbReference>
<dbReference type="PIRSF" id="PIRSF004930">
    <property type="entry name" value="Tln_factor_SUA5"/>
    <property type="match status" value="1"/>
</dbReference>
<dbReference type="Gene3D" id="3.40.50.11030">
    <property type="entry name" value="Threonylcarbamoyl-AMP synthase, C-terminal domain"/>
    <property type="match status" value="1"/>
</dbReference>
<gene>
    <name evidence="15" type="ORF">MFLO_06389</name>
</gene>
<dbReference type="Proteomes" id="UP000019249">
    <property type="component" value="Unassembled WGS sequence"/>
</dbReference>
<evidence type="ECO:0000256" key="8">
    <source>
        <dbReference type="ARBA" id="ARBA00022695"/>
    </source>
</evidence>
<evidence type="ECO:0000256" key="10">
    <source>
        <dbReference type="ARBA" id="ARBA00022840"/>
    </source>
</evidence>
<dbReference type="PANTHER" id="PTHR17490">
    <property type="entry name" value="SUA5"/>
    <property type="match status" value="1"/>
</dbReference>
<dbReference type="PROSITE" id="PS51163">
    <property type="entry name" value="YRDC"/>
    <property type="match status" value="1"/>
</dbReference>
<keyword evidence="10 13" id="KW-0067">ATP-binding</keyword>
<feature type="domain" description="YrdC-like" evidence="14">
    <location>
        <begin position="12"/>
        <end position="199"/>
    </location>
</feature>
<evidence type="ECO:0000256" key="13">
    <source>
        <dbReference type="PIRNR" id="PIRNR004930"/>
    </source>
</evidence>
<dbReference type="EC" id="2.7.7.87" evidence="3 13"/>
<dbReference type="InterPro" id="IPR006070">
    <property type="entry name" value="Sua5-like_dom"/>
</dbReference>
<dbReference type="NCBIfam" id="TIGR00057">
    <property type="entry name" value="L-threonylcarbamoyladenylate synthase"/>
    <property type="match status" value="1"/>
</dbReference>
<evidence type="ECO:0000256" key="5">
    <source>
        <dbReference type="ARBA" id="ARBA00022490"/>
    </source>
</evidence>
<evidence type="ECO:0000256" key="12">
    <source>
        <dbReference type="ARBA" id="ARBA00048366"/>
    </source>
</evidence>
<evidence type="ECO:0000256" key="11">
    <source>
        <dbReference type="ARBA" id="ARBA00029774"/>
    </source>
</evidence>
<sequence>METKLWNIDEGKEVYQEAAKLLQNGETVAFPTETVYGLGADATNPDAVAKIYQAKGRPSDNPLIVHIADVKQMDEFIADIPEKAQKLMDAFWPGPLTLILPLKPGALAPSVTAGLDTVGVRMPVHPVGLELLRVTGRPIAAPSANRSGRPSPTTARHVEEDLKGLVSAIIDGGSTGVGLESTVVDATAAVPLILRPGGVSIEQIEEVIGPVKSAKNVVKQEETPKAPGMKYTHYAPLAPVYLVQGDADFWEKQIERGLDRGDKVGLLLSDELAAKISEPVMKIKIGSKSQMDEIARRLYDGLRLFDHTDTTLILAETYPRDGIGEAIMNRLEKASGNRYLSKEKELPR</sequence>
<evidence type="ECO:0000256" key="4">
    <source>
        <dbReference type="ARBA" id="ARBA00015492"/>
    </source>
</evidence>
<evidence type="ECO:0000256" key="7">
    <source>
        <dbReference type="ARBA" id="ARBA00022694"/>
    </source>
</evidence>
<dbReference type="EMBL" id="AODF01000010">
    <property type="protein sequence ID" value="EUJ32717.1"/>
    <property type="molecule type" value="Genomic_DNA"/>
</dbReference>
<evidence type="ECO:0000313" key="15">
    <source>
        <dbReference type="EMBL" id="EUJ32717.1"/>
    </source>
</evidence>
<comment type="caution">
    <text evidence="15">The sequence shown here is derived from an EMBL/GenBank/DDBJ whole genome shotgun (WGS) entry which is preliminary data.</text>
</comment>
<name>A0ABP3B0H4_9LIST</name>
<evidence type="ECO:0000256" key="1">
    <source>
        <dbReference type="ARBA" id="ARBA00004496"/>
    </source>
</evidence>
<accession>A0ABP3B0H4</accession>
<dbReference type="InterPro" id="IPR010923">
    <property type="entry name" value="T(6)A37_SUA5"/>
</dbReference>
<evidence type="ECO:0000256" key="6">
    <source>
        <dbReference type="ARBA" id="ARBA00022679"/>
    </source>
</evidence>
<dbReference type="RefSeq" id="WP_036096944.1">
    <property type="nucleotide sequence ID" value="NZ_AODF01000010.1"/>
</dbReference>
<comment type="function">
    <text evidence="13">Required for the formation of a threonylcarbamoyl group on adenosine at position 37 (t(6)A37) in tRNAs that read codons beginning with adenine.</text>
</comment>
<dbReference type="InterPro" id="IPR038385">
    <property type="entry name" value="Sua5/YwlC_C"/>
</dbReference>
<keyword evidence="5 13" id="KW-0963">Cytoplasm</keyword>
<dbReference type="PANTHER" id="PTHR17490:SF16">
    <property type="entry name" value="THREONYLCARBAMOYL-AMP SYNTHASE"/>
    <property type="match status" value="1"/>
</dbReference>
<keyword evidence="9 13" id="KW-0547">Nucleotide-binding</keyword>
<dbReference type="Pfam" id="PF03481">
    <property type="entry name" value="Sua5_C"/>
    <property type="match status" value="1"/>
</dbReference>
<comment type="similarity">
    <text evidence="2 13">Belongs to the SUA5 family.</text>
</comment>
<evidence type="ECO:0000256" key="3">
    <source>
        <dbReference type="ARBA" id="ARBA00012584"/>
    </source>
</evidence>
<proteinExistence type="inferred from homology"/>
<evidence type="ECO:0000256" key="9">
    <source>
        <dbReference type="ARBA" id="ARBA00022741"/>
    </source>
</evidence>
<comment type="catalytic activity">
    <reaction evidence="12 13">
        <text>L-threonine + hydrogencarbonate + ATP = L-threonylcarbamoyladenylate + diphosphate + H2O</text>
        <dbReference type="Rhea" id="RHEA:36407"/>
        <dbReference type="ChEBI" id="CHEBI:15377"/>
        <dbReference type="ChEBI" id="CHEBI:17544"/>
        <dbReference type="ChEBI" id="CHEBI:30616"/>
        <dbReference type="ChEBI" id="CHEBI:33019"/>
        <dbReference type="ChEBI" id="CHEBI:57926"/>
        <dbReference type="ChEBI" id="CHEBI:73682"/>
        <dbReference type="EC" id="2.7.7.87"/>
    </reaction>
</comment>
<dbReference type="SUPFAM" id="SSF55821">
    <property type="entry name" value="YrdC/RibB"/>
    <property type="match status" value="1"/>
</dbReference>
<organism evidence="15 16">
    <name type="scientific">Listeria floridensis FSL S10-1187</name>
    <dbReference type="NCBI Taxonomy" id="1265817"/>
    <lineage>
        <taxon>Bacteria</taxon>
        <taxon>Bacillati</taxon>
        <taxon>Bacillota</taxon>
        <taxon>Bacilli</taxon>
        <taxon>Bacillales</taxon>
        <taxon>Listeriaceae</taxon>
        <taxon>Listeria</taxon>
    </lineage>
</organism>
<evidence type="ECO:0000259" key="14">
    <source>
        <dbReference type="PROSITE" id="PS51163"/>
    </source>
</evidence>
<evidence type="ECO:0000313" key="16">
    <source>
        <dbReference type="Proteomes" id="UP000019249"/>
    </source>
</evidence>
<dbReference type="InterPro" id="IPR017945">
    <property type="entry name" value="DHBP_synth_RibB-like_a/b_dom"/>
</dbReference>
<evidence type="ECO:0000256" key="2">
    <source>
        <dbReference type="ARBA" id="ARBA00007663"/>
    </source>
</evidence>
<dbReference type="Pfam" id="PF01300">
    <property type="entry name" value="Sua5_yciO_yrdC"/>
    <property type="match status" value="1"/>
</dbReference>
<keyword evidence="7 13" id="KW-0819">tRNA processing</keyword>
<dbReference type="Gene3D" id="3.90.870.10">
    <property type="entry name" value="DHBP synthase"/>
    <property type="match status" value="1"/>
</dbReference>
<keyword evidence="6 13" id="KW-0808">Transferase</keyword>
<comment type="subcellular location">
    <subcellularLocation>
        <location evidence="1 13">Cytoplasm</location>
    </subcellularLocation>
</comment>
<protein>
    <recommendedName>
        <fullName evidence="4 13">Threonylcarbamoyl-AMP synthase</fullName>
        <shortName evidence="13">TC-AMP synthase</shortName>
        <ecNumber evidence="3 13">2.7.7.87</ecNumber>
    </recommendedName>
    <alternativeName>
        <fullName evidence="11 13">L-threonylcarbamoyladenylate synthase</fullName>
    </alternativeName>
</protein>
<dbReference type="InterPro" id="IPR005145">
    <property type="entry name" value="Sua5_C"/>
</dbReference>
<keyword evidence="16" id="KW-1185">Reference proteome</keyword>